<keyword evidence="5" id="KW-0255">Endonuclease</keyword>
<evidence type="ECO:0000256" key="3">
    <source>
        <dbReference type="ARBA" id="ARBA00022695"/>
    </source>
</evidence>
<dbReference type="Pfam" id="PF00078">
    <property type="entry name" value="RVT_1"/>
    <property type="match status" value="1"/>
</dbReference>
<feature type="signal peptide" evidence="9">
    <location>
        <begin position="1"/>
        <end position="22"/>
    </location>
</feature>
<gene>
    <name evidence="12" type="ORF">V9T40_000845</name>
</gene>
<dbReference type="Gene3D" id="3.30.70.270">
    <property type="match status" value="2"/>
</dbReference>
<dbReference type="InterPro" id="IPR000477">
    <property type="entry name" value="RT_dom"/>
</dbReference>
<keyword evidence="13" id="KW-1185">Reference proteome</keyword>
<accession>A0AAN9TR65</accession>
<dbReference type="Gene3D" id="3.30.420.10">
    <property type="entry name" value="Ribonuclease H-like superfamily/Ribonuclease H"/>
    <property type="match status" value="1"/>
</dbReference>
<dbReference type="GO" id="GO:0003676">
    <property type="term" value="F:nucleic acid binding"/>
    <property type="evidence" value="ECO:0007669"/>
    <property type="project" value="InterPro"/>
</dbReference>
<dbReference type="InterPro" id="IPR012337">
    <property type="entry name" value="RNaseH-like_sf"/>
</dbReference>
<dbReference type="InterPro" id="IPR001584">
    <property type="entry name" value="Integrase_cat-core"/>
</dbReference>
<evidence type="ECO:0000256" key="4">
    <source>
        <dbReference type="ARBA" id="ARBA00022722"/>
    </source>
</evidence>
<dbReference type="Pfam" id="PF00665">
    <property type="entry name" value="rve"/>
    <property type="match status" value="1"/>
</dbReference>
<evidence type="ECO:0000259" key="11">
    <source>
        <dbReference type="PROSITE" id="PS50994"/>
    </source>
</evidence>
<dbReference type="SUPFAM" id="SSF50630">
    <property type="entry name" value="Acid proteases"/>
    <property type="match status" value="1"/>
</dbReference>
<dbReference type="SUPFAM" id="SSF56672">
    <property type="entry name" value="DNA/RNA polymerases"/>
    <property type="match status" value="1"/>
</dbReference>
<keyword evidence="4" id="KW-0540">Nuclease</keyword>
<dbReference type="PROSITE" id="PS50994">
    <property type="entry name" value="INTEGRASE"/>
    <property type="match status" value="1"/>
</dbReference>
<evidence type="ECO:0000256" key="9">
    <source>
        <dbReference type="SAM" id="SignalP"/>
    </source>
</evidence>
<keyword evidence="6" id="KW-0378">Hydrolase</keyword>
<dbReference type="Pfam" id="PF17921">
    <property type="entry name" value="Integrase_H2C2"/>
    <property type="match status" value="1"/>
</dbReference>
<evidence type="ECO:0000256" key="2">
    <source>
        <dbReference type="ARBA" id="ARBA00022679"/>
    </source>
</evidence>
<dbReference type="FunFam" id="3.30.70.270:FF:000063">
    <property type="entry name" value="Zinc knuckle domaincontaining protein"/>
    <property type="match status" value="1"/>
</dbReference>
<evidence type="ECO:0000256" key="5">
    <source>
        <dbReference type="ARBA" id="ARBA00022759"/>
    </source>
</evidence>
<dbReference type="InterPro" id="IPR041373">
    <property type="entry name" value="RT_RNaseH"/>
</dbReference>
<evidence type="ECO:0000256" key="8">
    <source>
        <dbReference type="SAM" id="MobiDB-lite"/>
    </source>
</evidence>
<dbReference type="PANTHER" id="PTHR37984:SF5">
    <property type="entry name" value="PROTEIN NYNRIN-LIKE"/>
    <property type="match status" value="1"/>
</dbReference>
<evidence type="ECO:0000313" key="12">
    <source>
        <dbReference type="EMBL" id="KAK7580216.1"/>
    </source>
</evidence>
<name>A0AAN9TR65_9HEMI</name>
<feature type="domain" description="Integrase catalytic" evidence="11">
    <location>
        <begin position="1237"/>
        <end position="1389"/>
    </location>
</feature>
<evidence type="ECO:0000256" key="6">
    <source>
        <dbReference type="ARBA" id="ARBA00022801"/>
    </source>
</evidence>
<feature type="domain" description="Reverse transcriptase" evidence="10">
    <location>
        <begin position="689"/>
        <end position="866"/>
    </location>
</feature>
<dbReference type="GO" id="GO:0016787">
    <property type="term" value="F:hydrolase activity"/>
    <property type="evidence" value="ECO:0007669"/>
    <property type="project" value="UniProtKB-KW"/>
</dbReference>
<dbReference type="InterPro" id="IPR043128">
    <property type="entry name" value="Rev_trsase/Diguanyl_cyclase"/>
</dbReference>
<dbReference type="FunFam" id="1.10.340.70:FF:000003">
    <property type="entry name" value="Protein CBG25708"/>
    <property type="match status" value="1"/>
</dbReference>
<dbReference type="InterPro" id="IPR043502">
    <property type="entry name" value="DNA/RNA_pol_sf"/>
</dbReference>
<dbReference type="FunFam" id="3.10.20.370:FF:000001">
    <property type="entry name" value="Retrovirus-related Pol polyprotein from transposon 17.6-like protein"/>
    <property type="match status" value="1"/>
</dbReference>
<dbReference type="EMBL" id="JBBCAQ010000034">
    <property type="protein sequence ID" value="KAK7580216.1"/>
    <property type="molecule type" value="Genomic_DNA"/>
</dbReference>
<organism evidence="12 13">
    <name type="scientific">Parthenolecanium corni</name>
    <dbReference type="NCBI Taxonomy" id="536013"/>
    <lineage>
        <taxon>Eukaryota</taxon>
        <taxon>Metazoa</taxon>
        <taxon>Ecdysozoa</taxon>
        <taxon>Arthropoda</taxon>
        <taxon>Hexapoda</taxon>
        <taxon>Insecta</taxon>
        <taxon>Pterygota</taxon>
        <taxon>Neoptera</taxon>
        <taxon>Paraneoptera</taxon>
        <taxon>Hemiptera</taxon>
        <taxon>Sternorrhyncha</taxon>
        <taxon>Coccoidea</taxon>
        <taxon>Coccidae</taxon>
        <taxon>Parthenolecanium</taxon>
    </lineage>
</organism>
<dbReference type="CDD" id="cd09274">
    <property type="entry name" value="RNase_HI_RT_Ty3"/>
    <property type="match status" value="1"/>
</dbReference>
<dbReference type="FunFam" id="3.30.420.10:FF:000063">
    <property type="entry name" value="Retrovirus-related Pol polyprotein from transposon 297-like Protein"/>
    <property type="match status" value="1"/>
</dbReference>
<dbReference type="PROSITE" id="PS50878">
    <property type="entry name" value="RT_POL"/>
    <property type="match status" value="1"/>
</dbReference>
<dbReference type="Pfam" id="PF17917">
    <property type="entry name" value="RT_RNaseH"/>
    <property type="match status" value="1"/>
</dbReference>
<keyword evidence="3" id="KW-0548">Nucleotidyltransferase</keyword>
<evidence type="ECO:0000256" key="7">
    <source>
        <dbReference type="ARBA" id="ARBA00022918"/>
    </source>
</evidence>
<dbReference type="GO" id="GO:0015074">
    <property type="term" value="P:DNA integration"/>
    <property type="evidence" value="ECO:0007669"/>
    <property type="project" value="InterPro"/>
</dbReference>
<feature type="chain" id="PRO_5042914948" description="RNA-directed DNA polymerase" evidence="9">
    <location>
        <begin position="23"/>
        <end position="1536"/>
    </location>
</feature>
<proteinExistence type="predicted"/>
<keyword evidence="2" id="KW-0808">Transferase</keyword>
<dbReference type="InterPro" id="IPR050951">
    <property type="entry name" value="Retrovirus_Pol_polyprotein"/>
</dbReference>
<dbReference type="Gene3D" id="3.10.10.10">
    <property type="entry name" value="HIV Type 1 Reverse Transcriptase, subunit A, domain 1"/>
    <property type="match status" value="1"/>
</dbReference>
<dbReference type="CDD" id="cd01647">
    <property type="entry name" value="RT_LTR"/>
    <property type="match status" value="1"/>
</dbReference>
<protein>
    <recommendedName>
        <fullName evidence="1">RNA-directed DNA polymerase</fullName>
        <ecNumber evidence="1">2.7.7.49</ecNumber>
    </recommendedName>
</protein>
<feature type="compositionally biased region" description="Basic and acidic residues" evidence="8">
    <location>
        <begin position="191"/>
        <end position="202"/>
    </location>
</feature>
<feature type="region of interest" description="Disordered" evidence="8">
    <location>
        <begin position="368"/>
        <end position="431"/>
    </location>
</feature>
<dbReference type="SUPFAM" id="SSF53098">
    <property type="entry name" value="Ribonuclease H-like"/>
    <property type="match status" value="1"/>
</dbReference>
<comment type="caution">
    <text evidence="12">The sequence shown here is derived from an EMBL/GenBank/DDBJ whole genome shotgun (WGS) entry which is preliminary data.</text>
</comment>
<dbReference type="Proteomes" id="UP001367676">
    <property type="component" value="Unassembled WGS sequence"/>
</dbReference>
<dbReference type="InterPro" id="IPR041588">
    <property type="entry name" value="Integrase_H2C2"/>
</dbReference>
<feature type="region of interest" description="Disordered" evidence="8">
    <location>
        <begin position="1476"/>
        <end position="1536"/>
    </location>
</feature>
<evidence type="ECO:0000259" key="10">
    <source>
        <dbReference type="PROSITE" id="PS50878"/>
    </source>
</evidence>
<feature type="compositionally biased region" description="Polar residues" evidence="8">
    <location>
        <begin position="372"/>
        <end position="404"/>
    </location>
</feature>
<feature type="region of interest" description="Disordered" evidence="8">
    <location>
        <begin position="180"/>
        <end position="202"/>
    </location>
</feature>
<feature type="compositionally biased region" description="Polar residues" evidence="8">
    <location>
        <begin position="417"/>
        <end position="429"/>
    </location>
</feature>
<sequence>MLRLPHILIVLQIYLLMNFVHLESNHPSINFKWWRKRHNGNAHKNLIDEMSPSQFSRLQEEYNDIKIPIRHANKYARIDQVMCIRMGNCSTSVGKKEVSSKEVESNTAAVLPKIVDSEYLETRLRDIQKAKSRLPDIDHEAPLIEDLNDNAAVQTNRSHLQPFSSWYRLFYTKAMGKKKKEDADDSNVSSDTDHDNGKSDHDTRTRMAAFKFNEFDSGKEPWRYYIQRFELETLIQNLDLPETKRNLLLKCIGATNYRMVVDHFDPTPILQVSFNSIKEFLDSFFKPPTSLLQERIRFGECKRKPEQSVAQFVNDLRSAAINCAFGATLDEQSCYAGGNFYAAPWRKVKFADVEHTATVVEGAQLQRRALENPSSSSDVNAVKQTKNYPSQNSAPPRQNNNNAAYNKRFSRNKPRSTPKQQNNGPSTSKAVIELDPTKQCIRCGNNKHSNRNSCPAINATCRRCQKVGHWDKVCSQSPNVTIRRSSEQIKQVDFLPIYSLQSPSKKYFVKMFLNRVFVQMEYDTAAARSLIGPTLWSKIGKPKLRPTEPLGAYPNTPIPLLGEADISVTLRNTTKQLTVIVTKDDGTPLLGSQWMEAFGIQPKGDFLHTSVYQVQRSNPSSADADRKQIYSEFPILFSDGLGKIKNNKLTIHLHKEAIPKLSSARSVPLALRKPVEAEIDRLAYEDVWEPVDTLQTPIEWASPLVVTLRKNSKIRLCGDFKRTINPYILPQPYRLPTFEEVTAAFAGFTEFSTIDLKDAFLQLEIDESSRKYLVVATHKGYYRFKRMPFGITVASLIYQKVMDTILAGIDGVVCYQDDIALGGKDRQDHLNRLRKVLQRLQDAGMKTQRDKLAFLCPSITYLGHTIDKDGIRPTAEKVAALQQLPTPTNVSQLRSFLGSVTHFSRFIPNLQSKCHPLHRLLQANARWQWTQSDQKIFDLLKTAITESTLLVHFDPALPLVITTDASEYGVGAVLQHRFQDNTLRPIAAASRTLTAAESNYKAIDREALAIMFAVKKFEDYILGRQFTLQTDHKPLERIFGPKSELPKLAASRLARWSIELSAYNYELEHVQGKNNLVADMLSRLPIKATQAEQPDEIHAINDEVLDAYSITPSIMRKHTLADHILSKVIRFLETGWPAKSLIEPDFRAFFEKKEEISFERGILLWHNRIIVPSSLRQKILQRLHESHPGVNAMKSLARISIWWPCCDKEIENLVKSCDDCQKHQPQEPSTPLNLWNLPSKPWDRIHIDFTGPYNGLNWFVIIDAYSRWLEIFPLQNATSAAAIHKLRELLSRYGICRQIVSDNGSQFTSQEFTDFCRRNGIKLTHTTPYHSRSNGLVERSIRTFKHRFNKSANDIPDYNQRLQTMLYTYRNTEHSSTNRRPSELFLGRRLLTFFDHLKPDLSGDVDGKNFNMKQRHDLHTSARSFKPGDSVWYRRKDPHLSEGWRKAEVTDQTGPLSYRIKDNSGNNVRVHADHLRSRLSTSQQPEPVLQTPEPAPPALESTEATAPEPASPEVAQPTRPIRTRQPPRRFDDEYNY</sequence>
<dbReference type="GO" id="GO:0042575">
    <property type="term" value="C:DNA polymerase complex"/>
    <property type="evidence" value="ECO:0007669"/>
    <property type="project" value="UniProtKB-ARBA"/>
</dbReference>
<evidence type="ECO:0000313" key="13">
    <source>
        <dbReference type="Proteomes" id="UP001367676"/>
    </source>
</evidence>
<dbReference type="Gene3D" id="1.10.340.70">
    <property type="match status" value="1"/>
</dbReference>
<dbReference type="GO" id="GO:0003964">
    <property type="term" value="F:RNA-directed DNA polymerase activity"/>
    <property type="evidence" value="ECO:0007669"/>
    <property type="project" value="UniProtKB-KW"/>
</dbReference>
<reference evidence="12 13" key="1">
    <citation type="submission" date="2024-03" db="EMBL/GenBank/DDBJ databases">
        <title>Adaptation during the transition from Ophiocordyceps entomopathogen to insect associate is accompanied by gene loss and intensified selection.</title>
        <authorList>
            <person name="Ward C.M."/>
            <person name="Onetto C.A."/>
            <person name="Borneman A.R."/>
        </authorList>
    </citation>
    <scope>NUCLEOTIDE SEQUENCE [LARGE SCALE GENOMIC DNA]</scope>
    <source>
        <strain evidence="12">AWRI1</strain>
        <tissue evidence="12">Single Adult Female</tissue>
    </source>
</reference>
<keyword evidence="9" id="KW-0732">Signal</keyword>
<evidence type="ECO:0000256" key="1">
    <source>
        <dbReference type="ARBA" id="ARBA00012493"/>
    </source>
</evidence>
<dbReference type="PANTHER" id="PTHR37984">
    <property type="entry name" value="PROTEIN CBG26694"/>
    <property type="match status" value="1"/>
</dbReference>
<dbReference type="EC" id="2.7.7.49" evidence="1"/>
<dbReference type="GO" id="GO:0004519">
    <property type="term" value="F:endonuclease activity"/>
    <property type="evidence" value="ECO:0007669"/>
    <property type="project" value="UniProtKB-KW"/>
</dbReference>
<dbReference type="InterPro" id="IPR021109">
    <property type="entry name" value="Peptidase_aspartic_dom_sf"/>
</dbReference>
<dbReference type="InterPro" id="IPR036397">
    <property type="entry name" value="RNaseH_sf"/>
</dbReference>
<keyword evidence="7" id="KW-0695">RNA-directed DNA polymerase</keyword>